<comment type="similarity">
    <text evidence="10">Belongs to the TrkH potassium transport family.</text>
</comment>
<dbReference type="EMBL" id="JBHRTR010000020">
    <property type="protein sequence ID" value="MFC3227245.1"/>
    <property type="molecule type" value="Genomic_DNA"/>
</dbReference>
<reference evidence="14" key="1">
    <citation type="journal article" date="2019" name="Int. J. Syst. Evol. Microbiol.">
        <title>The Global Catalogue of Microorganisms (GCM) 10K type strain sequencing project: providing services to taxonomists for standard genome sequencing and annotation.</title>
        <authorList>
            <consortium name="The Broad Institute Genomics Platform"/>
            <consortium name="The Broad Institute Genome Sequencing Center for Infectious Disease"/>
            <person name="Wu L."/>
            <person name="Ma J."/>
        </authorList>
    </citation>
    <scope>NUCLEOTIDE SEQUENCE [LARGE SCALE GENOMIC DNA]</scope>
    <source>
        <strain evidence="14">KCTC 42964</strain>
    </source>
</reference>
<accession>A0ABV7KXV7</accession>
<organism evidence="13 14">
    <name type="scientific">Marinibaculum pumilum</name>
    <dbReference type="NCBI Taxonomy" id="1766165"/>
    <lineage>
        <taxon>Bacteria</taxon>
        <taxon>Pseudomonadati</taxon>
        <taxon>Pseudomonadota</taxon>
        <taxon>Alphaproteobacteria</taxon>
        <taxon>Rhodospirillales</taxon>
        <taxon>Rhodospirillaceae</taxon>
        <taxon>Marinibaculum</taxon>
    </lineage>
</organism>
<dbReference type="PANTHER" id="PTHR32024:SF3">
    <property type="entry name" value="TRK SYSTEM POTASSIUM UPTAKE PROTEIN"/>
    <property type="match status" value="1"/>
</dbReference>
<protein>
    <recommendedName>
        <fullName evidence="10">Trk system potassium uptake protein</fullName>
    </recommendedName>
</protein>
<evidence type="ECO:0000256" key="12">
    <source>
        <dbReference type="SAM" id="SignalP"/>
    </source>
</evidence>
<keyword evidence="8 10" id="KW-0406">Ion transport</keyword>
<evidence type="ECO:0000256" key="9">
    <source>
        <dbReference type="ARBA" id="ARBA00023136"/>
    </source>
</evidence>
<evidence type="ECO:0000256" key="5">
    <source>
        <dbReference type="ARBA" id="ARBA00022692"/>
    </source>
</evidence>
<comment type="subcellular location">
    <subcellularLocation>
        <location evidence="10">Cell inner membrane</location>
        <topology evidence="10">Multi-pass membrane protein</topology>
    </subcellularLocation>
    <subcellularLocation>
        <location evidence="1">Cell membrane</location>
        <topology evidence="1">Multi-pass membrane protein</topology>
    </subcellularLocation>
</comment>
<evidence type="ECO:0000313" key="14">
    <source>
        <dbReference type="Proteomes" id="UP001595528"/>
    </source>
</evidence>
<dbReference type="NCBIfam" id="TIGR00933">
    <property type="entry name" value="2a38"/>
    <property type="match status" value="1"/>
</dbReference>
<dbReference type="Pfam" id="PF02386">
    <property type="entry name" value="TrkH"/>
    <property type="match status" value="1"/>
</dbReference>
<gene>
    <name evidence="13" type="ORF">ACFOGJ_08400</name>
</gene>
<feature type="transmembrane region" description="Helical" evidence="11">
    <location>
        <begin position="391"/>
        <end position="412"/>
    </location>
</feature>
<evidence type="ECO:0000256" key="8">
    <source>
        <dbReference type="ARBA" id="ARBA00023065"/>
    </source>
</evidence>
<keyword evidence="4 10" id="KW-0633">Potassium transport</keyword>
<comment type="function">
    <text evidence="10">Low-affinity potassium transport system. Interacts with Trk system potassium uptake protein TrkA.</text>
</comment>
<feature type="transmembrane region" description="Helical" evidence="11">
    <location>
        <begin position="40"/>
        <end position="59"/>
    </location>
</feature>
<comment type="caution">
    <text evidence="13">The sequence shown here is derived from an EMBL/GenBank/DDBJ whole genome shotgun (WGS) entry which is preliminary data.</text>
</comment>
<keyword evidence="14" id="KW-1185">Reference proteome</keyword>
<feature type="chain" id="PRO_5047341934" description="Trk system potassium uptake protein" evidence="12">
    <location>
        <begin position="31"/>
        <end position="483"/>
    </location>
</feature>
<feature type="transmembrane region" description="Helical" evidence="11">
    <location>
        <begin position="323"/>
        <end position="341"/>
    </location>
</feature>
<keyword evidence="3 10" id="KW-1003">Cell membrane</keyword>
<proteinExistence type="inferred from homology"/>
<keyword evidence="5 11" id="KW-0812">Transmembrane</keyword>
<evidence type="ECO:0000256" key="1">
    <source>
        <dbReference type="ARBA" id="ARBA00004651"/>
    </source>
</evidence>
<name>A0ABV7KXV7_9PROT</name>
<feature type="signal peptide" evidence="12">
    <location>
        <begin position="1"/>
        <end position="30"/>
    </location>
</feature>
<feature type="transmembrane region" description="Helical" evidence="11">
    <location>
        <begin position="272"/>
        <end position="291"/>
    </location>
</feature>
<keyword evidence="10" id="KW-0997">Cell inner membrane</keyword>
<evidence type="ECO:0000256" key="7">
    <source>
        <dbReference type="ARBA" id="ARBA00022989"/>
    </source>
</evidence>
<evidence type="ECO:0000256" key="2">
    <source>
        <dbReference type="ARBA" id="ARBA00022448"/>
    </source>
</evidence>
<keyword evidence="7 11" id="KW-1133">Transmembrane helix</keyword>
<sequence>MKDLRPVFAAVGALLCILAAAMLLPAIVDADDGNDNWVVFLISALLTLFFAVSVMLAASQSTGSRITVRQTFILTTLAWVLMTAFAAIPFAIADIGLSPVDALFEAMSGITTTGATVMTDLSSKPPGILLWRAILQWIGGVGIIVMSLAVLPMLQIGGMQLFRTESSDKLEKILPRATQFASNIGGIYVGLTVLCIIAYYIAGMGLFDAVCHALTTLSTGGFSTYDASIGQFASPAIEWTAVVFMLIGGVSFGTLVLAVNGRPRAFLQDSQLHWFLGACLVATVIITVWLLSNVHTEVHRAVRETAFSVVAIITGTGYAAVDYGLWGHFSFAAFFALMFLGGCTGSTTGGIKVFRFQILFITMRRQFFSLVHPHGVRNPTYNGQVVPPEVAVAVTSFFFLYGLSVMVVAILLGMYDLDFLTAISAAASAVGNVGPGLGDVIGPSGNYATLPDGAKLILAFAMLLGRLELFTVLVLFNPEFWRG</sequence>
<dbReference type="Proteomes" id="UP001595528">
    <property type="component" value="Unassembled WGS sequence"/>
</dbReference>
<keyword evidence="6 10" id="KW-0630">Potassium</keyword>
<evidence type="ECO:0000256" key="3">
    <source>
        <dbReference type="ARBA" id="ARBA00022475"/>
    </source>
</evidence>
<evidence type="ECO:0000256" key="11">
    <source>
        <dbReference type="SAM" id="Phobius"/>
    </source>
</evidence>
<evidence type="ECO:0000256" key="4">
    <source>
        <dbReference type="ARBA" id="ARBA00022538"/>
    </source>
</evidence>
<dbReference type="PIRSF" id="PIRSF006247">
    <property type="entry name" value="TrkH"/>
    <property type="match status" value="1"/>
</dbReference>
<feature type="transmembrane region" description="Helical" evidence="11">
    <location>
        <begin position="419"/>
        <end position="437"/>
    </location>
</feature>
<evidence type="ECO:0000313" key="13">
    <source>
        <dbReference type="EMBL" id="MFC3227245.1"/>
    </source>
</evidence>
<feature type="transmembrane region" description="Helical" evidence="11">
    <location>
        <begin position="180"/>
        <end position="202"/>
    </location>
</feature>
<evidence type="ECO:0000256" key="10">
    <source>
        <dbReference type="PIRNR" id="PIRNR006247"/>
    </source>
</evidence>
<feature type="transmembrane region" description="Helical" evidence="11">
    <location>
        <begin position="239"/>
        <end position="260"/>
    </location>
</feature>
<feature type="transmembrane region" description="Helical" evidence="11">
    <location>
        <begin position="134"/>
        <end position="159"/>
    </location>
</feature>
<evidence type="ECO:0000256" key="6">
    <source>
        <dbReference type="ARBA" id="ARBA00022958"/>
    </source>
</evidence>
<dbReference type="PANTHER" id="PTHR32024">
    <property type="entry name" value="TRK SYSTEM POTASSIUM UPTAKE PROTEIN TRKG-RELATED"/>
    <property type="match status" value="1"/>
</dbReference>
<dbReference type="InterPro" id="IPR004772">
    <property type="entry name" value="TrkH"/>
</dbReference>
<keyword evidence="2 10" id="KW-0813">Transport</keyword>
<feature type="transmembrane region" description="Helical" evidence="11">
    <location>
        <begin position="457"/>
        <end position="476"/>
    </location>
</feature>
<dbReference type="RefSeq" id="WP_379899407.1">
    <property type="nucleotide sequence ID" value="NZ_JBHRTR010000020.1"/>
</dbReference>
<feature type="transmembrane region" description="Helical" evidence="11">
    <location>
        <begin position="71"/>
        <end position="92"/>
    </location>
</feature>
<keyword evidence="12" id="KW-0732">Signal</keyword>
<keyword evidence="9 10" id="KW-0472">Membrane</keyword>
<dbReference type="InterPro" id="IPR003445">
    <property type="entry name" value="Cat_transpt"/>
</dbReference>